<gene>
    <name evidence="1" type="ORF">Glove_19g90</name>
</gene>
<keyword evidence="2" id="KW-1185">Reference proteome</keyword>
<evidence type="ECO:0000313" key="1">
    <source>
        <dbReference type="EMBL" id="RHZ89055.1"/>
    </source>
</evidence>
<accession>A0A397JL10</accession>
<comment type="caution">
    <text evidence="1">The sequence shown here is derived from an EMBL/GenBank/DDBJ whole genome shotgun (WGS) entry which is preliminary data.</text>
</comment>
<sequence length="146" mass="16917">MLNDENINEKQINQQENRKKSYSSFSSVPELSIVVQCSNVPVFQHLPFDCYLLFSSVPSVDQFSMFQYYPSIPAFQCYPIQCVHCSRLSSIRNILVFAFRCSRLSNILVFSSVIYRCPVFSVLSNVPAFHYHPRISVFQCYPSFQS</sequence>
<reference evidence="1 2" key="1">
    <citation type="submission" date="2018-08" db="EMBL/GenBank/DDBJ databases">
        <title>Genome and evolution of the arbuscular mycorrhizal fungus Diversispora epigaea (formerly Glomus versiforme) and its bacterial endosymbionts.</title>
        <authorList>
            <person name="Sun X."/>
            <person name="Fei Z."/>
            <person name="Harrison M."/>
        </authorList>
    </citation>
    <scope>NUCLEOTIDE SEQUENCE [LARGE SCALE GENOMIC DNA]</scope>
    <source>
        <strain evidence="1 2">IT104</strain>
    </source>
</reference>
<proteinExistence type="predicted"/>
<dbReference type="AlphaFoldDB" id="A0A397JL10"/>
<dbReference type="Proteomes" id="UP000266861">
    <property type="component" value="Unassembled WGS sequence"/>
</dbReference>
<organism evidence="1 2">
    <name type="scientific">Diversispora epigaea</name>
    <dbReference type="NCBI Taxonomy" id="1348612"/>
    <lineage>
        <taxon>Eukaryota</taxon>
        <taxon>Fungi</taxon>
        <taxon>Fungi incertae sedis</taxon>
        <taxon>Mucoromycota</taxon>
        <taxon>Glomeromycotina</taxon>
        <taxon>Glomeromycetes</taxon>
        <taxon>Diversisporales</taxon>
        <taxon>Diversisporaceae</taxon>
        <taxon>Diversispora</taxon>
    </lineage>
</organism>
<dbReference type="EMBL" id="PQFF01000017">
    <property type="protein sequence ID" value="RHZ89055.1"/>
    <property type="molecule type" value="Genomic_DNA"/>
</dbReference>
<evidence type="ECO:0000313" key="2">
    <source>
        <dbReference type="Proteomes" id="UP000266861"/>
    </source>
</evidence>
<protein>
    <submittedName>
        <fullName evidence="1">Uncharacterized protein</fullName>
    </submittedName>
</protein>
<name>A0A397JL10_9GLOM</name>